<comment type="caution">
    <text evidence="2">The sequence shown here is derived from an EMBL/GenBank/DDBJ whole genome shotgun (WGS) entry which is preliminary data.</text>
</comment>
<accession>A0A9D1Z6J8</accession>
<evidence type="ECO:0000259" key="1">
    <source>
        <dbReference type="Pfam" id="PF23343"/>
    </source>
</evidence>
<name>A0A9D1Z6J8_9FIRM</name>
<reference evidence="2" key="1">
    <citation type="journal article" date="2021" name="PeerJ">
        <title>Extensive microbial diversity within the chicken gut microbiome revealed by metagenomics and culture.</title>
        <authorList>
            <person name="Gilroy R."/>
            <person name="Ravi A."/>
            <person name="Getino M."/>
            <person name="Pursley I."/>
            <person name="Horton D.L."/>
            <person name="Alikhan N.F."/>
            <person name="Baker D."/>
            <person name="Gharbi K."/>
            <person name="Hall N."/>
            <person name="Watson M."/>
            <person name="Adriaenssens E.M."/>
            <person name="Foster-Nyarko E."/>
            <person name="Jarju S."/>
            <person name="Secka A."/>
            <person name="Antonio M."/>
            <person name="Oren A."/>
            <person name="Chaudhuri R.R."/>
            <person name="La Ragione R."/>
            <person name="Hildebrand F."/>
            <person name="Pallen M.J."/>
        </authorList>
    </citation>
    <scope>NUCLEOTIDE SEQUENCE</scope>
    <source>
        <strain evidence="2">CHK33-7979</strain>
    </source>
</reference>
<dbReference type="Pfam" id="PF23343">
    <property type="entry name" value="REP_ORF2-G2P"/>
    <property type="match status" value="1"/>
</dbReference>
<evidence type="ECO:0000313" key="2">
    <source>
        <dbReference type="EMBL" id="HIY74585.1"/>
    </source>
</evidence>
<dbReference type="EMBL" id="DXCX01000124">
    <property type="protein sequence ID" value="HIY74585.1"/>
    <property type="molecule type" value="Genomic_DNA"/>
</dbReference>
<protein>
    <recommendedName>
        <fullName evidence="1">Replication-associated protein ORF2/G2P domain-containing protein</fullName>
    </recommendedName>
</protein>
<sequence length="227" mass="27078">MFYNLKCSWRELELTLAANFGARDWVLVFTYDDAHLPKDKHGADRVFQKFVRRYRAVRRRRGEELRYLYNTEGFHELRTYDWMDADGELEDRRLHHHVVLNFTSPEDLEEIRSLWQGGGYVRAEPLDVHYYRELAKYLTKEAREFGKPKPGERTWRGSRSLRKYQVEYIYIPSDSVTLAPPAGAVDYETFSERNPYGFADCIGARYLLFPEREPGQYTYNRGRRRPA</sequence>
<feature type="domain" description="Replication-associated protein ORF2/G2P" evidence="1">
    <location>
        <begin position="26"/>
        <end position="141"/>
    </location>
</feature>
<dbReference type="AlphaFoldDB" id="A0A9D1Z6J8"/>
<dbReference type="Proteomes" id="UP000886824">
    <property type="component" value="Unassembled WGS sequence"/>
</dbReference>
<gene>
    <name evidence="2" type="ORF">H9826_11565</name>
</gene>
<organism evidence="2 3">
    <name type="scientific">Candidatus Intestinimonas merdavium</name>
    <dbReference type="NCBI Taxonomy" id="2838622"/>
    <lineage>
        <taxon>Bacteria</taxon>
        <taxon>Bacillati</taxon>
        <taxon>Bacillota</taxon>
        <taxon>Clostridia</taxon>
        <taxon>Eubacteriales</taxon>
        <taxon>Intestinimonas</taxon>
    </lineage>
</organism>
<dbReference type="InterPro" id="IPR056906">
    <property type="entry name" value="ORF2/G2P_dom"/>
</dbReference>
<reference evidence="2" key="2">
    <citation type="submission" date="2021-04" db="EMBL/GenBank/DDBJ databases">
        <authorList>
            <person name="Gilroy R."/>
        </authorList>
    </citation>
    <scope>NUCLEOTIDE SEQUENCE</scope>
    <source>
        <strain evidence="2">CHK33-7979</strain>
    </source>
</reference>
<evidence type="ECO:0000313" key="3">
    <source>
        <dbReference type="Proteomes" id="UP000886824"/>
    </source>
</evidence>
<proteinExistence type="predicted"/>